<dbReference type="EMBL" id="JABFAD010000006">
    <property type="protein sequence ID" value="MBA0800640.1"/>
    <property type="molecule type" value="Genomic_DNA"/>
</dbReference>
<sequence length="86" mass="9658">MPEKSRYLVHISLNGCHSRARYHRMRLVEIFSHLDYVGREGVVDNVHDGGDARIGSSDVTVRVEATNFATTTRHESTAQARFAGED</sequence>
<comment type="caution">
    <text evidence="1">The sequence shown here is derived from an EMBL/GenBank/DDBJ whole genome shotgun (WGS) entry which is preliminary data.</text>
</comment>
<dbReference type="Proteomes" id="UP000593560">
    <property type="component" value="Unassembled WGS sequence"/>
</dbReference>
<dbReference type="AlphaFoldDB" id="A0A7J9GT08"/>
<dbReference type="OrthoDB" id="994845at2759"/>
<evidence type="ECO:0000313" key="2">
    <source>
        <dbReference type="Proteomes" id="UP000593560"/>
    </source>
</evidence>
<accession>A0A7J9GT08</accession>
<name>A0A7J9GT08_9ROSI</name>
<proteinExistence type="predicted"/>
<organism evidence="1 2">
    <name type="scientific">Gossypium harknessii</name>
    <dbReference type="NCBI Taxonomy" id="34285"/>
    <lineage>
        <taxon>Eukaryota</taxon>
        <taxon>Viridiplantae</taxon>
        <taxon>Streptophyta</taxon>
        <taxon>Embryophyta</taxon>
        <taxon>Tracheophyta</taxon>
        <taxon>Spermatophyta</taxon>
        <taxon>Magnoliopsida</taxon>
        <taxon>eudicotyledons</taxon>
        <taxon>Gunneridae</taxon>
        <taxon>Pentapetalae</taxon>
        <taxon>rosids</taxon>
        <taxon>malvids</taxon>
        <taxon>Malvales</taxon>
        <taxon>Malvaceae</taxon>
        <taxon>Malvoideae</taxon>
        <taxon>Gossypium</taxon>
    </lineage>
</organism>
<evidence type="ECO:0000313" key="1">
    <source>
        <dbReference type="EMBL" id="MBA0800640.1"/>
    </source>
</evidence>
<keyword evidence="2" id="KW-1185">Reference proteome</keyword>
<reference evidence="1 2" key="1">
    <citation type="journal article" date="2019" name="Genome Biol. Evol.">
        <title>Insights into the evolution of the New World diploid cottons (Gossypium, subgenus Houzingenia) based on genome sequencing.</title>
        <authorList>
            <person name="Grover C.E."/>
            <person name="Arick M.A. 2nd"/>
            <person name="Thrash A."/>
            <person name="Conover J.L."/>
            <person name="Sanders W.S."/>
            <person name="Peterson D.G."/>
            <person name="Frelichowski J.E."/>
            <person name="Scheffler J.A."/>
            <person name="Scheffler B.E."/>
            <person name="Wendel J.F."/>
        </authorList>
    </citation>
    <scope>NUCLEOTIDE SEQUENCE [LARGE SCALE GENOMIC DNA]</scope>
    <source>
        <strain evidence="1">0</strain>
        <tissue evidence="1">Leaf</tissue>
    </source>
</reference>
<protein>
    <submittedName>
        <fullName evidence="1">Uncharacterized protein</fullName>
    </submittedName>
</protein>
<gene>
    <name evidence="1" type="ORF">Gohar_011062</name>
</gene>